<feature type="signal peptide" evidence="3">
    <location>
        <begin position="1"/>
        <end position="34"/>
    </location>
</feature>
<dbReference type="GO" id="GO:0016787">
    <property type="term" value="F:hydrolase activity"/>
    <property type="evidence" value="ECO:0007669"/>
    <property type="project" value="UniProtKB-KW"/>
</dbReference>
<dbReference type="EMBL" id="JAECSB010000017">
    <property type="protein sequence ID" value="MBH5141652.1"/>
    <property type="molecule type" value="Genomic_DNA"/>
</dbReference>
<dbReference type="CDD" id="cd13925">
    <property type="entry name" value="RPF"/>
    <property type="match status" value="1"/>
</dbReference>
<sequence>MTYTSISKRAFGTLAVAGALVAVPLTMSTGTASAATHNWDGVAQCESGGDWNINTGNGYYGGLQFSQSTWTANGGTGSPANASKEEQIRVAENTLQSQGPGAWPVCGQRLTVASEPAVEEAPAAAPAPVAEAPAVAPAVEIPAELKPAAQQAYDTARDLAGQYGFAAQFQQLSDANAPIVAALR</sequence>
<evidence type="ECO:0000313" key="9">
    <source>
        <dbReference type="Proteomes" id="UP000627573"/>
    </source>
</evidence>
<proteinExistence type="inferred from homology"/>
<dbReference type="InterPro" id="IPR023346">
    <property type="entry name" value="Lysozyme-like_dom_sf"/>
</dbReference>
<dbReference type="Proteomes" id="UP000627573">
    <property type="component" value="Unassembled WGS sequence"/>
</dbReference>
<gene>
    <name evidence="5" type="ORF">BS297_11400</name>
    <name evidence="6" type="ORF">I3517_03365</name>
    <name evidence="7" type="ORF">QIE55_11575</name>
</gene>
<evidence type="ECO:0000313" key="6">
    <source>
        <dbReference type="EMBL" id="MBH5141652.1"/>
    </source>
</evidence>
<dbReference type="Proteomes" id="UP000325576">
    <property type="component" value="Unassembled WGS sequence"/>
</dbReference>
<dbReference type="Proteomes" id="UP001230933">
    <property type="component" value="Chromosome"/>
</dbReference>
<dbReference type="GeneID" id="57487662"/>
<evidence type="ECO:0000256" key="1">
    <source>
        <dbReference type="ARBA" id="ARBA00010830"/>
    </source>
</evidence>
<keyword evidence="9" id="KW-1185">Reference proteome</keyword>
<keyword evidence="3" id="KW-0732">Signal</keyword>
<dbReference type="RefSeq" id="WP_019747833.1">
    <property type="nucleotide sequence ID" value="NZ_BHXB01000001.1"/>
</dbReference>
<dbReference type="OMA" id="HNWDGVA"/>
<evidence type="ECO:0000313" key="8">
    <source>
        <dbReference type="Proteomes" id="UP000325576"/>
    </source>
</evidence>
<organism evidence="5 8">
    <name type="scientific">Rhodococcus erythropolis</name>
    <name type="common">Arthrobacter picolinophilus</name>
    <dbReference type="NCBI Taxonomy" id="1833"/>
    <lineage>
        <taxon>Bacteria</taxon>
        <taxon>Bacillati</taxon>
        <taxon>Actinomycetota</taxon>
        <taxon>Actinomycetes</taxon>
        <taxon>Mycobacteriales</taxon>
        <taxon>Nocardiaceae</taxon>
        <taxon>Rhodococcus</taxon>
        <taxon>Rhodococcus erythropolis group</taxon>
    </lineage>
</organism>
<dbReference type="Gene3D" id="1.10.530.10">
    <property type="match status" value="1"/>
</dbReference>
<dbReference type="AlphaFoldDB" id="A0A0C2WFI7"/>
<evidence type="ECO:0000259" key="4">
    <source>
        <dbReference type="Pfam" id="PF06737"/>
    </source>
</evidence>
<dbReference type="Pfam" id="PF06737">
    <property type="entry name" value="Transglycosylas"/>
    <property type="match status" value="1"/>
</dbReference>
<dbReference type="EMBL" id="CP124545">
    <property type="protein sequence ID" value="WGV51812.1"/>
    <property type="molecule type" value="Genomic_DNA"/>
</dbReference>
<dbReference type="EMBL" id="MRBO01000353">
    <property type="protein sequence ID" value="KAB2585243.1"/>
    <property type="molecule type" value="Genomic_DNA"/>
</dbReference>
<evidence type="ECO:0000256" key="3">
    <source>
        <dbReference type="SAM" id="SignalP"/>
    </source>
</evidence>
<evidence type="ECO:0000313" key="7">
    <source>
        <dbReference type="EMBL" id="WGV51812.1"/>
    </source>
</evidence>
<comment type="similarity">
    <text evidence="1">Belongs to the transglycosylase family. Rpf subfamily.</text>
</comment>
<dbReference type="InterPro" id="IPR010618">
    <property type="entry name" value="RPF"/>
</dbReference>
<feature type="chain" id="PRO_5010413771" evidence="3">
    <location>
        <begin position="35"/>
        <end position="184"/>
    </location>
</feature>
<accession>A0A0C2WFI7</accession>
<reference evidence="6 9" key="2">
    <citation type="submission" date="2020-12" db="EMBL/GenBank/DDBJ databases">
        <title>Draft genome sequence of furan degrading bacterial strain FUR100.</title>
        <authorList>
            <person name="Woiski C."/>
        </authorList>
    </citation>
    <scope>NUCLEOTIDE SEQUENCE [LARGE SCALE GENOMIC DNA]</scope>
    <source>
        <strain evidence="6 9">FUR100</strain>
    </source>
</reference>
<evidence type="ECO:0000313" key="5">
    <source>
        <dbReference type="EMBL" id="KAB2585243.1"/>
    </source>
</evidence>
<feature type="domain" description="Resuscitation-promoting factor core lysozyme-like" evidence="4">
    <location>
        <begin position="34"/>
        <end position="106"/>
    </location>
</feature>
<dbReference type="KEGG" id="reb:XU06_10905"/>
<evidence type="ECO:0000256" key="2">
    <source>
        <dbReference type="ARBA" id="ARBA00022801"/>
    </source>
</evidence>
<protein>
    <submittedName>
        <fullName evidence="5">Resuscitation-promoting factor</fullName>
    </submittedName>
    <submittedName>
        <fullName evidence="6">Transglycosylase family protein</fullName>
    </submittedName>
</protein>
<reference evidence="5 8" key="1">
    <citation type="journal article" date="2017" name="Poromechanics V (2013)">
        <title>Genomic Characterization of the Arsenic-Tolerant Actinobacterium, &lt;i&gt;Rhodococcus erythropolis&lt;/i&gt; S43.</title>
        <authorList>
            <person name="Retamal-Morales G."/>
            <person name="Mehnert M."/>
            <person name="Schwabe R."/>
            <person name="Tischler D."/>
            <person name="Schloemann M."/>
            <person name="Levican G.J."/>
        </authorList>
    </citation>
    <scope>NUCLEOTIDE SEQUENCE [LARGE SCALE GENOMIC DNA]</scope>
    <source>
        <strain evidence="5 8">S43</strain>
    </source>
</reference>
<dbReference type="SUPFAM" id="SSF53955">
    <property type="entry name" value="Lysozyme-like"/>
    <property type="match status" value="1"/>
</dbReference>
<reference evidence="7" key="3">
    <citation type="submission" date="2023-08" db="EMBL/GenBank/DDBJ databases">
        <title>Isolation and Characterization of Rhodococcus erythropolis MGMM8.</title>
        <authorList>
            <person name="Diabankana R.G.C."/>
            <person name="Afordoanyi D.M."/>
            <person name="Validov S.Z."/>
        </authorList>
    </citation>
    <scope>NUCLEOTIDE SEQUENCE</scope>
    <source>
        <strain evidence="7">MGMM8</strain>
    </source>
</reference>
<name>A0A0C2WFI7_RHOER</name>
<keyword evidence="2" id="KW-0378">Hydrolase</keyword>